<organism evidence="10 11">
    <name type="scientific">Roseicyclus marinus</name>
    <dbReference type="NCBI Taxonomy" id="2161673"/>
    <lineage>
        <taxon>Bacteria</taxon>
        <taxon>Pseudomonadati</taxon>
        <taxon>Pseudomonadota</taxon>
        <taxon>Alphaproteobacteria</taxon>
        <taxon>Rhodobacterales</taxon>
        <taxon>Roseobacteraceae</taxon>
        <taxon>Roseicyclus</taxon>
    </lineage>
</organism>
<feature type="binding site" evidence="7">
    <location>
        <begin position="218"/>
        <end position="219"/>
    </location>
    <ligand>
        <name>substrate</name>
    </ligand>
</feature>
<dbReference type="Proteomes" id="UP001337723">
    <property type="component" value="Chromosome"/>
</dbReference>
<name>A0AA48H851_9RHOB</name>
<dbReference type="EMBL" id="AP027266">
    <property type="protein sequence ID" value="BDW85492.1"/>
    <property type="molecule type" value="Genomic_DNA"/>
</dbReference>
<feature type="binding site" evidence="7">
    <location>
        <position position="139"/>
    </location>
    <ligand>
        <name>substrate</name>
    </ligand>
</feature>
<protein>
    <submittedName>
        <fullName evidence="10">N-acetylglucosamine-6-phosphate deacetylase</fullName>
    </submittedName>
</protein>
<proteinExistence type="inferred from homology"/>
<dbReference type="Gene3D" id="2.30.40.10">
    <property type="entry name" value="Urease, subunit C, domain 1"/>
    <property type="match status" value="1"/>
</dbReference>
<sequence>MTLYTGLDCLDGDGLRPDMVLRIEGGLITELRPRKAEDEDGAKDLSQDGTRALICPGLIDLQVNGGNGRMLGDCRTAADVSALAAAHRAGGALSILPTLISDSPEQTARIIALVAEAASSDPAILGLHLEGPHLSIAGAHDAAQLRPLTEDDVALYAKAAQSLPHLILTLAPEQAAPRQITALAEAGVIVALGHSAASHDAAKAAYAAGARMATHLFNAMSGLHHREPGMVGAAFDHAPWIGLIADGVHVHDAALRLAYRAARDRLILVTDTMAVAGTQDKDFTLAGRKITRANGRLTLADGTLAGADITLLDAVRHMVRATGAPLTQILPLAFDTPHRLLKGAPNRLAPGMPATLLCLKGA</sequence>
<feature type="binding site" evidence="8">
    <location>
        <position position="194"/>
    </location>
    <ligand>
        <name>Zn(2+)</name>
        <dbReference type="ChEBI" id="CHEBI:29105"/>
    </ligand>
</feature>
<evidence type="ECO:0000256" key="2">
    <source>
        <dbReference type="ARBA" id="ARBA00022723"/>
    </source>
</evidence>
<accession>A0AA48H851</accession>
<feature type="domain" description="Amidohydrolase-related" evidence="9">
    <location>
        <begin position="54"/>
        <end position="319"/>
    </location>
</feature>
<feature type="binding site" evidence="7">
    <location>
        <position position="226"/>
    </location>
    <ligand>
        <name>substrate</name>
    </ligand>
</feature>
<dbReference type="KEGG" id="rmai:MACH21_16690"/>
<evidence type="ECO:0000256" key="7">
    <source>
        <dbReference type="PIRSR" id="PIRSR038994-2"/>
    </source>
</evidence>
<dbReference type="GO" id="GO:0008448">
    <property type="term" value="F:N-acetylglucosamine-6-phosphate deacetylase activity"/>
    <property type="evidence" value="ECO:0007669"/>
    <property type="project" value="InterPro"/>
</dbReference>
<dbReference type="AlphaFoldDB" id="A0AA48H851"/>
<evidence type="ECO:0000313" key="10">
    <source>
        <dbReference type="EMBL" id="BDW85492.1"/>
    </source>
</evidence>
<keyword evidence="11" id="KW-1185">Reference proteome</keyword>
<keyword evidence="3 5" id="KW-0378">Hydrolase</keyword>
<evidence type="ECO:0000259" key="9">
    <source>
        <dbReference type="Pfam" id="PF01979"/>
    </source>
</evidence>
<dbReference type="GO" id="GO:0006046">
    <property type="term" value="P:N-acetylglucosamine catabolic process"/>
    <property type="evidence" value="ECO:0007669"/>
    <property type="project" value="TreeGrafter"/>
</dbReference>
<evidence type="ECO:0000256" key="1">
    <source>
        <dbReference type="ARBA" id="ARBA00010716"/>
    </source>
</evidence>
<feature type="binding site" evidence="8">
    <location>
        <position position="215"/>
    </location>
    <ligand>
        <name>Zn(2+)</name>
        <dbReference type="ChEBI" id="CHEBI:29105"/>
    </ligand>
</feature>
<evidence type="ECO:0000256" key="5">
    <source>
        <dbReference type="PIRNR" id="PIRNR038994"/>
    </source>
</evidence>
<dbReference type="SUPFAM" id="SSF51556">
    <property type="entry name" value="Metallo-dependent hydrolases"/>
    <property type="match status" value="1"/>
</dbReference>
<evidence type="ECO:0000256" key="6">
    <source>
        <dbReference type="PIRSR" id="PIRSR038994-1"/>
    </source>
</evidence>
<evidence type="ECO:0000256" key="3">
    <source>
        <dbReference type="ARBA" id="ARBA00022801"/>
    </source>
</evidence>
<dbReference type="InterPro" id="IPR003764">
    <property type="entry name" value="GlcNAc_6-P_deAcase"/>
</dbReference>
<dbReference type="InterPro" id="IPR011059">
    <property type="entry name" value="Metal-dep_hydrolase_composite"/>
</dbReference>
<dbReference type="PANTHER" id="PTHR11113:SF14">
    <property type="entry name" value="N-ACETYLGLUCOSAMINE-6-PHOSPHATE DEACETYLASE"/>
    <property type="match status" value="1"/>
</dbReference>
<evidence type="ECO:0000256" key="4">
    <source>
        <dbReference type="ARBA" id="ARBA00023277"/>
    </source>
</evidence>
<keyword evidence="2 8" id="KW-0479">Metal-binding</keyword>
<gene>
    <name evidence="10" type="primary">nagA</name>
    <name evidence="10" type="ORF">MACH21_16690</name>
</gene>
<feature type="binding site" evidence="7">
    <location>
        <begin position="304"/>
        <end position="306"/>
    </location>
    <ligand>
        <name>substrate</name>
    </ligand>
</feature>
<comment type="cofactor">
    <cofactor evidence="8">
        <name>a divalent metal cation</name>
        <dbReference type="ChEBI" id="CHEBI:60240"/>
    </cofactor>
    <text evidence="8">Binds 1 divalent metal cation per subunit.</text>
</comment>
<dbReference type="RefSeq" id="WP_338271309.1">
    <property type="nucleotide sequence ID" value="NZ_AP027266.1"/>
</dbReference>
<feature type="active site" description="Proton donor/acceptor" evidence="6">
    <location>
        <position position="271"/>
    </location>
</feature>
<dbReference type="Gene3D" id="3.20.20.140">
    <property type="entry name" value="Metal-dependent hydrolases"/>
    <property type="match status" value="1"/>
</dbReference>
<dbReference type="NCBIfam" id="TIGR00221">
    <property type="entry name" value="nagA"/>
    <property type="match status" value="1"/>
</dbReference>
<evidence type="ECO:0000313" key="11">
    <source>
        <dbReference type="Proteomes" id="UP001337723"/>
    </source>
</evidence>
<comment type="similarity">
    <text evidence="1 5">Belongs to the metallo-dependent hydrolases superfamily. NagA family.</text>
</comment>
<keyword evidence="4 5" id="KW-0119">Carbohydrate metabolism</keyword>
<dbReference type="InterPro" id="IPR032466">
    <property type="entry name" value="Metal_Hydrolase"/>
</dbReference>
<dbReference type="Pfam" id="PF01979">
    <property type="entry name" value="Amidohydro_1"/>
    <property type="match status" value="1"/>
</dbReference>
<dbReference type="InterPro" id="IPR006680">
    <property type="entry name" value="Amidohydro-rel"/>
</dbReference>
<evidence type="ECO:0000256" key="8">
    <source>
        <dbReference type="PIRSR" id="PIRSR038994-3"/>
    </source>
</evidence>
<reference evidence="10 11" key="1">
    <citation type="submission" date="2023-01" db="EMBL/GenBank/DDBJ databases">
        <title>Complete genome sequence of Roseicyclus marinus strain Dej080120_10.</title>
        <authorList>
            <person name="Ueki S."/>
            <person name="Maruyama F."/>
        </authorList>
    </citation>
    <scope>NUCLEOTIDE SEQUENCE [LARGE SCALE GENOMIC DNA]</scope>
    <source>
        <strain evidence="10 11">Dej080120_10</strain>
    </source>
</reference>
<feature type="binding site" evidence="8">
    <location>
        <position position="130"/>
    </location>
    <ligand>
        <name>Zn(2+)</name>
        <dbReference type="ChEBI" id="CHEBI:29105"/>
    </ligand>
</feature>
<feature type="binding site" evidence="7">
    <location>
        <position position="249"/>
    </location>
    <ligand>
        <name>substrate</name>
    </ligand>
</feature>
<dbReference type="PANTHER" id="PTHR11113">
    <property type="entry name" value="N-ACETYLGLUCOSAMINE-6-PHOSPHATE DEACETYLASE"/>
    <property type="match status" value="1"/>
</dbReference>
<dbReference type="GO" id="GO:0046872">
    <property type="term" value="F:metal ion binding"/>
    <property type="evidence" value="ECO:0007669"/>
    <property type="project" value="UniProtKB-KW"/>
</dbReference>
<dbReference type="PIRSF" id="PIRSF038994">
    <property type="entry name" value="NagA"/>
    <property type="match status" value="1"/>
</dbReference>